<comment type="function">
    <text evidence="1">Catalyzes the methylthiolation of N6-(dimethylallyl)adenosine (i(6)A), leading to the formation of 2-methylthio-N6-(dimethylallyl)adenosine (ms(2)i(6)A) at position 37 in tRNAs that read codons beginning with uridine.</text>
</comment>
<feature type="binding site" evidence="10">
    <location>
        <position position="47"/>
    </location>
    <ligand>
        <name>[4Fe-4S] cluster</name>
        <dbReference type="ChEBI" id="CHEBI:49883"/>
        <label>1</label>
    </ligand>
</feature>
<dbReference type="InterPro" id="IPR058240">
    <property type="entry name" value="rSAM_sf"/>
</dbReference>
<dbReference type="InterPro" id="IPR013848">
    <property type="entry name" value="Methylthiotransferase_N"/>
</dbReference>
<evidence type="ECO:0000256" key="2">
    <source>
        <dbReference type="ARBA" id="ARBA00022485"/>
    </source>
</evidence>
<comment type="catalytic activity">
    <reaction evidence="9">
        <text>N(6)-dimethylallyladenosine(37) in tRNA + (sulfur carrier)-SH + AH2 + 2 S-adenosyl-L-methionine = 2-methylsulfanyl-N(6)-dimethylallyladenosine(37) in tRNA + (sulfur carrier)-H + 5'-deoxyadenosine + L-methionine + A + S-adenosyl-L-homocysteine + 2 H(+)</text>
        <dbReference type="Rhea" id="RHEA:37067"/>
        <dbReference type="Rhea" id="RHEA-COMP:10375"/>
        <dbReference type="Rhea" id="RHEA-COMP:10376"/>
        <dbReference type="Rhea" id="RHEA-COMP:14737"/>
        <dbReference type="Rhea" id="RHEA-COMP:14739"/>
        <dbReference type="ChEBI" id="CHEBI:13193"/>
        <dbReference type="ChEBI" id="CHEBI:15378"/>
        <dbReference type="ChEBI" id="CHEBI:17319"/>
        <dbReference type="ChEBI" id="CHEBI:17499"/>
        <dbReference type="ChEBI" id="CHEBI:29917"/>
        <dbReference type="ChEBI" id="CHEBI:57844"/>
        <dbReference type="ChEBI" id="CHEBI:57856"/>
        <dbReference type="ChEBI" id="CHEBI:59789"/>
        <dbReference type="ChEBI" id="CHEBI:64428"/>
        <dbReference type="ChEBI" id="CHEBI:74415"/>
        <dbReference type="ChEBI" id="CHEBI:74417"/>
        <dbReference type="EC" id="2.8.4.3"/>
    </reaction>
</comment>
<comment type="similarity">
    <text evidence="10">Belongs to the methylthiotransferase family. RimO subfamily.</text>
</comment>
<feature type="binding site" evidence="10">
    <location>
        <position position="159"/>
    </location>
    <ligand>
        <name>[4Fe-4S] cluster</name>
        <dbReference type="ChEBI" id="CHEBI:49883"/>
        <label>2</label>
        <note>4Fe-4S-S-AdoMet</note>
    </ligand>
</feature>
<keyword evidence="6 10" id="KW-0479">Metal-binding</keyword>
<dbReference type="CDD" id="cd01335">
    <property type="entry name" value="Radical_SAM"/>
    <property type="match status" value="1"/>
</dbReference>
<evidence type="ECO:0000256" key="3">
    <source>
        <dbReference type="ARBA" id="ARBA00022490"/>
    </source>
</evidence>
<evidence type="ECO:0000256" key="5">
    <source>
        <dbReference type="ARBA" id="ARBA00022691"/>
    </source>
</evidence>
<comment type="cofactor">
    <cofactor evidence="10">
        <name>[4Fe-4S] cluster</name>
        <dbReference type="ChEBI" id="CHEBI:49883"/>
    </cofactor>
    <text evidence="10">Binds 2 [4Fe-4S] clusters. One cluster is coordinated with 3 cysteines and an exchangeable S-adenosyl-L-methionine.</text>
</comment>
<dbReference type="Gene3D" id="3.80.30.20">
    <property type="entry name" value="tm_1862 like domain"/>
    <property type="match status" value="1"/>
</dbReference>
<dbReference type="InterPro" id="IPR012340">
    <property type="entry name" value="NA-bd_OB-fold"/>
</dbReference>
<comment type="function">
    <text evidence="10">Catalyzes the methylthiolation of an aspartic acid residue of ribosomal protein uS12.</text>
</comment>
<dbReference type="GO" id="GO:0005840">
    <property type="term" value="C:ribosome"/>
    <property type="evidence" value="ECO:0007669"/>
    <property type="project" value="UniProtKB-KW"/>
</dbReference>
<feature type="domain" description="MTTase N-terminal" evidence="12">
    <location>
        <begin position="2"/>
        <end position="118"/>
    </location>
</feature>
<dbReference type="OrthoDB" id="9805215at2"/>
<dbReference type="GO" id="GO:0046872">
    <property type="term" value="F:metal ion binding"/>
    <property type="evidence" value="ECO:0007669"/>
    <property type="project" value="UniProtKB-KW"/>
</dbReference>
<dbReference type="PROSITE" id="PS51918">
    <property type="entry name" value="RADICAL_SAM"/>
    <property type="match status" value="1"/>
</dbReference>
<dbReference type="PROSITE" id="PS01278">
    <property type="entry name" value="MTTASE_RADICAL"/>
    <property type="match status" value="1"/>
</dbReference>
<evidence type="ECO:0000256" key="10">
    <source>
        <dbReference type="HAMAP-Rule" id="MF_01865"/>
    </source>
</evidence>
<keyword evidence="14" id="KW-0687">Ribonucleoprotein</keyword>
<dbReference type="GO" id="GO:0035597">
    <property type="term" value="F:tRNA-2-methylthio-N(6)-dimethylallyladenosine(37) synthase activity"/>
    <property type="evidence" value="ECO:0007669"/>
    <property type="project" value="UniProtKB-EC"/>
</dbReference>
<keyword evidence="3 10" id="KW-0963">Cytoplasm</keyword>
<evidence type="ECO:0000259" key="13">
    <source>
        <dbReference type="PROSITE" id="PS51918"/>
    </source>
</evidence>
<keyword evidence="7 10" id="KW-0408">Iron</keyword>
<dbReference type="InterPro" id="IPR023404">
    <property type="entry name" value="rSAM_horseshoe"/>
</dbReference>
<dbReference type="PANTHER" id="PTHR43837:SF1">
    <property type="entry name" value="RIBOSOMAL PROTEIN US12 METHYLTHIOTRANSFERASE RIMO"/>
    <property type="match status" value="1"/>
</dbReference>
<evidence type="ECO:0000256" key="1">
    <source>
        <dbReference type="ARBA" id="ARBA00003234"/>
    </source>
</evidence>
<evidence type="ECO:0000256" key="9">
    <source>
        <dbReference type="ARBA" id="ARBA00051425"/>
    </source>
</evidence>
<dbReference type="Proteomes" id="UP000027946">
    <property type="component" value="Unassembled WGS sequence"/>
</dbReference>
<feature type="binding site" evidence="10">
    <location>
        <position position="162"/>
    </location>
    <ligand>
        <name>[4Fe-4S] cluster</name>
        <dbReference type="ChEBI" id="CHEBI:49883"/>
        <label>2</label>
        <note>4Fe-4S-S-AdoMet</note>
    </ligand>
</feature>
<dbReference type="RefSeq" id="WP_038265326.1">
    <property type="nucleotide sequence ID" value="NZ_FSRH01000002.1"/>
</dbReference>
<dbReference type="NCBIfam" id="TIGR00089">
    <property type="entry name" value="MiaB/RimO family radical SAM methylthiotransferase"/>
    <property type="match status" value="1"/>
</dbReference>
<name>A0A069RDW2_PEPLI</name>
<evidence type="ECO:0000313" key="15">
    <source>
        <dbReference type="Proteomes" id="UP000027946"/>
    </source>
</evidence>
<evidence type="ECO:0000313" key="14">
    <source>
        <dbReference type="EMBL" id="KDR95216.1"/>
    </source>
</evidence>
<dbReference type="PROSITE" id="PS51449">
    <property type="entry name" value="MTTASE_N"/>
    <property type="match status" value="1"/>
</dbReference>
<keyword evidence="8 10" id="KW-0411">Iron-sulfur</keyword>
<evidence type="ECO:0000259" key="11">
    <source>
        <dbReference type="PROSITE" id="PS50926"/>
    </source>
</evidence>
<evidence type="ECO:0000256" key="6">
    <source>
        <dbReference type="ARBA" id="ARBA00022723"/>
    </source>
</evidence>
<dbReference type="FunFam" id="3.80.30.20:FF:000001">
    <property type="entry name" value="tRNA-2-methylthio-N(6)-dimethylallyladenosine synthase 2"/>
    <property type="match status" value="1"/>
</dbReference>
<feature type="domain" description="TRAM" evidence="11">
    <location>
        <begin position="373"/>
        <end position="439"/>
    </location>
</feature>
<feature type="binding site" evidence="10">
    <location>
        <position position="155"/>
    </location>
    <ligand>
        <name>[4Fe-4S] cluster</name>
        <dbReference type="ChEBI" id="CHEBI:49883"/>
        <label>2</label>
        <note>4Fe-4S-S-AdoMet</note>
    </ligand>
</feature>
<dbReference type="SFLD" id="SFLDS00029">
    <property type="entry name" value="Radical_SAM"/>
    <property type="match status" value="1"/>
</dbReference>
<dbReference type="FunFam" id="3.40.50.12160:FF:000003">
    <property type="entry name" value="CDK5 regulatory subunit-associated protein 1"/>
    <property type="match status" value="1"/>
</dbReference>
<dbReference type="Gene3D" id="3.40.50.12160">
    <property type="entry name" value="Methylthiotransferase, N-terminal domain"/>
    <property type="match status" value="1"/>
</dbReference>
<dbReference type="Pfam" id="PF04055">
    <property type="entry name" value="Radical_SAM"/>
    <property type="match status" value="1"/>
</dbReference>
<comment type="subcellular location">
    <subcellularLocation>
        <location evidence="10">Cytoplasm</location>
    </subcellularLocation>
</comment>
<keyword evidence="15" id="KW-1185">Reference proteome</keyword>
<dbReference type="GO" id="GO:0005829">
    <property type="term" value="C:cytosol"/>
    <property type="evidence" value="ECO:0007669"/>
    <property type="project" value="TreeGrafter"/>
</dbReference>
<dbReference type="PROSITE" id="PS50926">
    <property type="entry name" value="TRAM"/>
    <property type="match status" value="1"/>
</dbReference>
<dbReference type="GO" id="GO:0035599">
    <property type="term" value="F:aspartic acid methylthiotransferase activity"/>
    <property type="evidence" value="ECO:0007669"/>
    <property type="project" value="TreeGrafter"/>
</dbReference>
<dbReference type="HAMAP" id="MF_01865">
    <property type="entry name" value="MTTase_RimO"/>
    <property type="match status" value="1"/>
</dbReference>
<proteinExistence type="inferred from homology"/>
<dbReference type="AlphaFoldDB" id="A0A069RDW2"/>
<accession>A0A069RDW2</accession>
<dbReference type="PANTHER" id="PTHR43837">
    <property type="entry name" value="RIBOSOMAL PROTEIN S12 METHYLTHIOTRANSFERASE RIMO"/>
    <property type="match status" value="1"/>
</dbReference>
<feature type="binding site" evidence="10">
    <location>
        <position position="11"/>
    </location>
    <ligand>
        <name>[4Fe-4S] cluster</name>
        <dbReference type="ChEBI" id="CHEBI:49883"/>
        <label>1</label>
    </ligand>
</feature>
<dbReference type="InterPro" id="IPR038135">
    <property type="entry name" value="Methylthiotransferase_N_sf"/>
</dbReference>
<dbReference type="InterPro" id="IPR005840">
    <property type="entry name" value="Ribosomal_uS12_MeSTrfase_RimO"/>
</dbReference>
<sequence length="439" mass="49623">MNKVAIESLGCSKNLNDSEIMAGILESSGYVLTENFEEADIIIVNTCGFIDSAKEESINTILEMASFKEAGRLKYLVVAGCLAQRYSGELEKEIPEIDAIVGTTSFPMIVNIIKGLEIEERLTLIEHIDKDIDENLPKKKMTPKHMAYLKIAEGCDNKCTYCIIPKLRGRYRSRKVEDILNEAKELLKEGVKELILIAQDTSRYGIDLYEEKKLPYLLEKLSDMDFEWIRIMYTYPEEIDENLVKVMASRENICSYFDMPIQHASDRVLKLMNRKTTQQNILEKIQMIRAYMPDATIRTTLIVGFPGETQEDFNELKKFVDMAQFDRLGAFSYSKEEGTAAANLEGHIEDEIKEARRDEIMILQQGISMDKNMAKIGETVSVLIEEEVEEGVYLGRTCADAPEIDGAVYVNSNSKLDIGSFTSVHITGAAEYDLVGELA</sequence>
<dbReference type="EMBL" id="JJMM01000011">
    <property type="protein sequence ID" value="KDR95216.1"/>
    <property type="molecule type" value="Genomic_DNA"/>
</dbReference>
<evidence type="ECO:0000259" key="12">
    <source>
        <dbReference type="PROSITE" id="PS51449"/>
    </source>
</evidence>
<dbReference type="SMART" id="SM00729">
    <property type="entry name" value="Elp3"/>
    <property type="match status" value="1"/>
</dbReference>
<keyword evidence="14" id="KW-0689">Ribosomal protein</keyword>
<organism evidence="14 15">
    <name type="scientific">Peptoclostridium litorale DSM 5388</name>
    <dbReference type="NCBI Taxonomy" id="1121324"/>
    <lineage>
        <taxon>Bacteria</taxon>
        <taxon>Bacillati</taxon>
        <taxon>Bacillota</taxon>
        <taxon>Clostridia</taxon>
        <taxon>Peptostreptococcales</taxon>
        <taxon>Peptoclostridiaceae</taxon>
        <taxon>Peptoclostridium</taxon>
    </lineage>
</organism>
<dbReference type="SFLD" id="SFLDF00274">
    <property type="entry name" value="ribosomal_protein_S12_methylth"/>
    <property type="match status" value="1"/>
</dbReference>
<keyword evidence="5 10" id="KW-0949">S-adenosyl-L-methionine</keyword>
<dbReference type="Pfam" id="PF18693">
    <property type="entry name" value="TRAM_2"/>
    <property type="match status" value="1"/>
</dbReference>
<keyword evidence="4 10" id="KW-0808">Transferase</keyword>
<dbReference type="eggNOG" id="COG0621">
    <property type="taxonomic scope" value="Bacteria"/>
</dbReference>
<comment type="catalytic activity">
    <reaction evidence="10">
        <text>L-aspartate(89)-[ribosomal protein uS12]-hydrogen + (sulfur carrier)-SH + AH2 + 2 S-adenosyl-L-methionine = 3-methylsulfanyl-L-aspartate(89)-[ribosomal protein uS12]-hydrogen + (sulfur carrier)-H + 5'-deoxyadenosine + L-methionine + A + S-adenosyl-L-homocysteine + 2 H(+)</text>
        <dbReference type="Rhea" id="RHEA:37087"/>
        <dbReference type="Rhea" id="RHEA-COMP:10460"/>
        <dbReference type="Rhea" id="RHEA-COMP:10461"/>
        <dbReference type="Rhea" id="RHEA-COMP:14737"/>
        <dbReference type="Rhea" id="RHEA-COMP:14739"/>
        <dbReference type="ChEBI" id="CHEBI:13193"/>
        <dbReference type="ChEBI" id="CHEBI:15378"/>
        <dbReference type="ChEBI" id="CHEBI:17319"/>
        <dbReference type="ChEBI" id="CHEBI:17499"/>
        <dbReference type="ChEBI" id="CHEBI:29917"/>
        <dbReference type="ChEBI" id="CHEBI:29961"/>
        <dbReference type="ChEBI" id="CHEBI:57844"/>
        <dbReference type="ChEBI" id="CHEBI:57856"/>
        <dbReference type="ChEBI" id="CHEBI:59789"/>
        <dbReference type="ChEBI" id="CHEBI:64428"/>
        <dbReference type="ChEBI" id="CHEBI:73599"/>
        <dbReference type="EC" id="2.8.4.4"/>
    </reaction>
</comment>
<evidence type="ECO:0000256" key="4">
    <source>
        <dbReference type="ARBA" id="ARBA00022679"/>
    </source>
</evidence>
<reference evidence="14 15" key="1">
    <citation type="submission" date="2014-03" db="EMBL/GenBank/DDBJ databases">
        <title>Genome sequence of Clostridium litorale W6, DSM 5388.</title>
        <authorList>
            <person name="Poehlein A."/>
            <person name="Jagirdar A."/>
            <person name="Khonsari B."/>
            <person name="Chibani C.M."/>
            <person name="Gutierrez Gutierrez D.A."/>
            <person name="Davydova E."/>
            <person name="Alghaithi H.S."/>
            <person name="Nair K.P."/>
            <person name="Dhamotharan K."/>
            <person name="Chandran L."/>
            <person name="G W."/>
            <person name="Daniel R."/>
        </authorList>
    </citation>
    <scope>NUCLEOTIDE SEQUENCE [LARGE SCALE GENOMIC DNA]</scope>
    <source>
        <strain evidence="14 15">W6</strain>
    </source>
</reference>
<dbReference type="SUPFAM" id="SSF102114">
    <property type="entry name" value="Radical SAM enzymes"/>
    <property type="match status" value="1"/>
</dbReference>
<dbReference type="STRING" id="1121324.CLIT_11c02450"/>
<dbReference type="NCBIfam" id="TIGR01125">
    <property type="entry name" value="30S ribosomal protein S12 methylthiotransferase RimO"/>
    <property type="match status" value="1"/>
</dbReference>
<dbReference type="InterPro" id="IPR020612">
    <property type="entry name" value="Methylthiotransferase_CS"/>
</dbReference>
<dbReference type="GO" id="GO:0103039">
    <property type="term" value="F:protein methylthiotransferase activity"/>
    <property type="evidence" value="ECO:0007669"/>
    <property type="project" value="UniProtKB-EC"/>
</dbReference>
<dbReference type="InterPro" id="IPR005839">
    <property type="entry name" value="Methylthiotransferase"/>
</dbReference>
<dbReference type="Pfam" id="PF00919">
    <property type="entry name" value="UPF0004"/>
    <property type="match status" value="1"/>
</dbReference>
<dbReference type="InterPro" id="IPR002792">
    <property type="entry name" value="TRAM_dom"/>
</dbReference>
<dbReference type="SFLD" id="SFLDG01061">
    <property type="entry name" value="methylthiotransferase"/>
    <property type="match status" value="1"/>
</dbReference>
<feature type="binding site" evidence="10">
    <location>
        <position position="81"/>
    </location>
    <ligand>
        <name>[4Fe-4S] cluster</name>
        <dbReference type="ChEBI" id="CHEBI:49883"/>
        <label>1</label>
    </ligand>
</feature>
<dbReference type="InterPro" id="IPR007197">
    <property type="entry name" value="rSAM"/>
</dbReference>
<dbReference type="GO" id="GO:0051539">
    <property type="term" value="F:4 iron, 4 sulfur cluster binding"/>
    <property type="evidence" value="ECO:0007669"/>
    <property type="project" value="UniProtKB-UniRule"/>
</dbReference>
<dbReference type="EC" id="2.8.4.4" evidence="10"/>
<comment type="caution">
    <text evidence="14">The sequence shown here is derived from an EMBL/GenBank/DDBJ whole genome shotgun (WGS) entry which is preliminary data.</text>
</comment>
<feature type="domain" description="Radical SAM core" evidence="13">
    <location>
        <begin position="141"/>
        <end position="370"/>
    </location>
</feature>
<evidence type="ECO:0000256" key="7">
    <source>
        <dbReference type="ARBA" id="ARBA00023004"/>
    </source>
</evidence>
<gene>
    <name evidence="10 14" type="primary">rimO</name>
    <name evidence="14" type="ORF">CLIT_11c02450</name>
</gene>
<evidence type="ECO:0000256" key="8">
    <source>
        <dbReference type="ARBA" id="ARBA00023014"/>
    </source>
</evidence>
<protein>
    <recommendedName>
        <fullName evidence="10">Ribosomal protein uS12 methylthiotransferase RimO</fullName>
        <shortName evidence="10">uS12 MTTase</shortName>
        <shortName evidence="10">uS12 methylthiotransferase</shortName>
        <ecNumber evidence="10">2.8.4.4</ecNumber>
    </recommendedName>
    <alternativeName>
        <fullName evidence="10">Ribosomal protein uS12 (aspartate-C(3))-methylthiotransferase</fullName>
    </alternativeName>
    <alternativeName>
        <fullName evidence="10">Ribosome maturation factor RimO</fullName>
    </alternativeName>
</protein>
<dbReference type="SFLD" id="SFLDG01082">
    <property type="entry name" value="B12-binding_domain_containing"/>
    <property type="match status" value="1"/>
</dbReference>
<dbReference type="InterPro" id="IPR006638">
    <property type="entry name" value="Elp3/MiaA/NifB-like_rSAM"/>
</dbReference>
<keyword evidence="2 10" id="KW-0004">4Fe-4S</keyword>
<dbReference type="Gene3D" id="2.40.50.140">
    <property type="entry name" value="Nucleic acid-binding proteins"/>
    <property type="match status" value="1"/>
</dbReference>